<evidence type="ECO:0000313" key="4">
    <source>
        <dbReference type="EMBL" id="MBB6102448.1"/>
    </source>
</evidence>
<dbReference type="InterPro" id="IPR036291">
    <property type="entry name" value="NAD(P)-bd_dom_sf"/>
</dbReference>
<evidence type="ECO:0000313" key="5">
    <source>
        <dbReference type="Proteomes" id="UP000571554"/>
    </source>
</evidence>
<dbReference type="EMBL" id="JACHBW010000005">
    <property type="protein sequence ID" value="MBB6102448.1"/>
    <property type="molecule type" value="Genomic_DNA"/>
</dbReference>
<comment type="similarity">
    <text evidence="1">Belongs to the short-chain dehydrogenases/reductases (SDR) family.</text>
</comment>
<dbReference type="InterPro" id="IPR002347">
    <property type="entry name" value="SDR_fam"/>
</dbReference>
<feature type="domain" description="Ketoreductase" evidence="3">
    <location>
        <begin position="7"/>
        <end position="186"/>
    </location>
</feature>
<organism evidence="4 5">
    <name type="scientific">Paraburkholderia bannensis</name>
    <dbReference type="NCBI Taxonomy" id="765414"/>
    <lineage>
        <taxon>Bacteria</taxon>
        <taxon>Pseudomonadati</taxon>
        <taxon>Pseudomonadota</taxon>
        <taxon>Betaproteobacteria</taxon>
        <taxon>Burkholderiales</taxon>
        <taxon>Burkholderiaceae</taxon>
        <taxon>Paraburkholderia</taxon>
    </lineage>
</organism>
<dbReference type="PRINTS" id="PR00080">
    <property type="entry name" value="SDRFAMILY"/>
</dbReference>
<keyword evidence="2" id="KW-0560">Oxidoreductase</keyword>
<reference evidence="4 5" key="1">
    <citation type="submission" date="2020-08" db="EMBL/GenBank/DDBJ databases">
        <title>Above-ground endophytic microbial communities from plants in different locations in the United States.</title>
        <authorList>
            <person name="Frank C."/>
        </authorList>
    </citation>
    <scope>NUCLEOTIDE SEQUENCE [LARGE SCALE GENOMIC DNA]</scope>
    <source>
        <strain evidence="4 5">WP4_2_2</strain>
    </source>
</reference>
<evidence type="ECO:0000256" key="1">
    <source>
        <dbReference type="ARBA" id="ARBA00006484"/>
    </source>
</evidence>
<dbReference type="PANTHER" id="PTHR43639">
    <property type="entry name" value="OXIDOREDUCTASE, SHORT-CHAIN DEHYDROGENASE/REDUCTASE FAMILY (AFU_ORTHOLOGUE AFUA_5G02870)"/>
    <property type="match status" value="1"/>
</dbReference>
<accession>A0A7W9WT66</accession>
<dbReference type="PRINTS" id="PR00081">
    <property type="entry name" value="GDHRDH"/>
</dbReference>
<dbReference type="RefSeq" id="WP_183723771.1">
    <property type="nucleotide sequence ID" value="NZ_JACHBW010000005.1"/>
</dbReference>
<dbReference type="SUPFAM" id="SSF51735">
    <property type="entry name" value="NAD(P)-binding Rossmann-fold domains"/>
    <property type="match status" value="1"/>
</dbReference>
<dbReference type="AlphaFoldDB" id="A0A7W9WT66"/>
<dbReference type="SMART" id="SM00822">
    <property type="entry name" value="PKS_KR"/>
    <property type="match status" value="1"/>
</dbReference>
<name>A0A7W9WT66_9BURK</name>
<dbReference type="GO" id="GO:0016491">
    <property type="term" value="F:oxidoreductase activity"/>
    <property type="evidence" value="ECO:0007669"/>
    <property type="project" value="UniProtKB-KW"/>
</dbReference>
<keyword evidence="5" id="KW-1185">Reference proteome</keyword>
<dbReference type="PANTHER" id="PTHR43639:SF1">
    <property type="entry name" value="SHORT-CHAIN DEHYDROGENASE_REDUCTASE FAMILY PROTEIN"/>
    <property type="match status" value="1"/>
</dbReference>
<proteinExistence type="inferred from homology"/>
<dbReference type="InterPro" id="IPR057326">
    <property type="entry name" value="KR_dom"/>
</dbReference>
<evidence type="ECO:0000259" key="3">
    <source>
        <dbReference type="SMART" id="SM00822"/>
    </source>
</evidence>
<dbReference type="InterPro" id="IPR020904">
    <property type="entry name" value="Sc_DH/Rdtase_CS"/>
</dbReference>
<protein>
    <submittedName>
        <fullName evidence="4">NAD(P)-dependent dehydrogenase (Short-subunit alcohol dehydrogenase family)</fullName>
    </submittedName>
</protein>
<evidence type="ECO:0000256" key="2">
    <source>
        <dbReference type="ARBA" id="ARBA00023002"/>
    </source>
</evidence>
<dbReference type="Gene3D" id="3.40.50.720">
    <property type="entry name" value="NAD(P)-binding Rossmann-like Domain"/>
    <property type="match status" value="1"/>
</dbReference>
<sequence>MNTLTGKTALVTGASRGIGRATALALAQAGAQIIVHYGRGASEAKAVVAEITAAGSRARCLQADLAESDGPHRLARHVRAIVGERLDILVANAGIAKAATLEETGIEDFDELFAVNVRAPYFLVQQLLPIMCKGSSVTLLSSLAAHVAIGELSAYSATKGAVDTLVRHLAADLGPRGIRVNAVAPGVVNTAMSSFIRTDEGRQMTLNLQAIKRLAEPDDIAAAITFLASDQARWTTGATLHVDGGSKL</sequence>
<dbReference type="Pfam" id="PF13561">
    <property type="entry name" value="adh_short_C2"/>
    <property type="match status" value="1"/>
</dbReference>
<comment type="caution">
    <text evidence="4">The sequence shown here is derived from an EMBL/GenBank/DDBJ whole genome shotgun (WGS) entry which is preliminary data.</text>
</comment>
<dbReference type="Proteomes" id="UP000571554">
    <property type="component" value="Unassembled WGS sequence"/>
</dbReference>
<dbReference type="PROSITE" id="PS00061">
    <property type="entry name" value="ADH_SHORT"/>
    <property type="match status" value="1"/>
</dbReference>
<dbReference type="FunFam" id="3.40.50.720:FF:000084">
    <property type="entry name" value="Short-chain dehydrogenase reductase"/>
    <property type="match status" value="1"/>
</dbReference>
<gene>
    <name evidence="4" type="ORF">F4827_002297</name>
</gene>